<proteinExistence type="predicted"/>
<dbReference type="EMBL" id="JBHSPP010000005">
    <property type="protein sequence ID" value="MFC5705208.1"/>
    <property type="molecule type" value="Genomic_DNA"/>
</dbReference>
<protein>
    <submittedName>
        <fullName evidence="1">Uncharacterized protein</fullName>
    </submittedName>
</protein>
<dbReference type="Proteomes" id="UP001596132">
    <property type="component" value="Unassembled WGS sequence"/>
</dbReference>
<gene>
    <name evidence="1" type="ORF">ACFPVW_03770</name>
</gene>
<evidence type="ECO:0000313" key="2">
    <source>
        <dbReference type="Proteomes" id="UP001596132"/>
    </source>
</evidence>
<sequence>MNHKLTITALGPHGDRPNIAFVLELGLRTFALQHRLTPWHGEIQ</sequence>
<name>A0ABW0Y8Q2_9GAMM</name>
<evidence type="ECO:0000313" key="1">
    <source>
        <dbReference type="EMBL" id="MFC5705208.1"/>
    </source>
</evidence>
<comment type="caution">
    <text evidence="1">The sequence shown here is derived from an EMBL/GenBank/DDBJ whole genome shotgun (WGS) entry which is preliminary data.</text>
</comment>
<keyword evidence="2" id="KW-1185">Reference proteome</keyword>
<accession>A0ABW0Y8Q2</accession>
<organism evidence="1 2">
    <name type="scientific">Aeromonas eucrenophila</name>
    <dbReference type="NCBI Taxonomy" id="649"/>
    <lineage>
        <taxon>Bacteria</taxon>
        <taxon>Pseudomonadati</taxon>
        <taxon>Pseudomonadota</taxon>
        <taxon>Gammaproteobacteria</taxon>
        <taxon>Aeromonadales</taxon>
        <taxon>Aeromonadaceae</taxon>
        <taxon>Aeromonas</taxon>
    </lineage>
</organism>
<reference evidence="2" key="1">
    <citation type="journal article" date="2019" name="Int. J. Syst. Evol. Microbiol.">
        <title>The Global Catalogue of Microorganisms (GCM) 10K type strain sequencing project: providing services to taxonomists for standard genome sequencing and annotation.</title>
        <authorList>
            <consortium name="The Broad Institute Genomics Platform"/>
            <consortium name="The Broad Institute Genome Sequencing Center for Infectious Disease"/>
            <person name="Wu L."/>
            <person name="Ma J."/>
        </authorList>
    </citation>
    <scope>NUCLEOTIDE SEQUENCE [LARGE SCALE GENOMIC DNA]</scope>
    <source>
        <strain evidence="2">KCTC 15012</strain>
    </source>
</reference>
<dbReference type="RefSeq" id="WP_269429041.1">
    <property type="nucleotide sequence ID" value="NZ_CDDF01000005.1"/>
</dbReference>